<dbReference type="EMBL" id="HBIP01001217">
    <property type="protein sequence ID" value="CAE0485497.1"/>
    <property type="molecule type" value="Transcribed_RNA"/>
</dbReference>
<gene>
    <name evidence="1" type="ORF">DTER00134_LOCUS536</name>
</gene>
<dbReference type="PANTHER" id="PTHR40637">
    <property type="entry name" value="ESSS SUBUNIT OF NADH:UBIQUINONE OXIDOREDUCTASE (COMPLEX I) PROTEIN"/>
    <property type="match status" value="1"/>
</dbReference>
<accession>A0A7S3QL35</accession>
<name>A0A7S3QL35_DUNTE</name>
<evidence type="ECO:0000313" key="1">
    <source>
        <dbReference type="EMBL" id="CAE0485497.1"/>
    </source>
</evidence>
<dbReference type="PANTHER" id="PTHR40637:SF1">
    <property type="entry name" value="ESSS SUBUNIT OF NADH:UBIQUINONE OXIDOREDUCTASE (COMPLEX I) PROTEIN"/>
    <property type="match status" value="1"/>
</dbReference>
<organism evidence="1">
    <name type="scientific">Dunaliella tertiolecta</name>
    <name type="common">Green alga</name>
    <dbReference type="NCBI Taxonomy" id="3047"/>
    <lineage>
        <taxon>Eukaryota</taxon>
        <taxon>Viridiplantae</taxon>
        <taxon>Chlorophyta</taxon>
        <taxon>core chlorophytes</taxon>
        <taxon>Chlorophyceae</taxon>
        <taxon>CS clade</taxon>
        <taxon>Chlamydomonadales</taxon>
        <taxon>Dunaliellaceae</taxon>
        <taxon>Dunaliella</taxon>
    </lineage>
</organism>
<reference evidence="1" key="1">
    <citation type="submission" date="2021-01" db="EMBL/GenBank/DDBJ databases">
        <authorList>
            <person name="Corre E."/>
            <person name="Pelletier E."/>
            <person name="Niang G."/>
            <person name="Scheremetjew M."/>
            <person name="Finn R."/>
            <person name="Kale V."/>
            <person name="Holt S."/>
            <person name="Cochrane G."/>
            <person name="Meng A."/>
            <person name="Brown T."/>
            <person name="Cohen L."/>
        </authorList>
    </citation>
    <scope>NUCLEOTIDE SEQUENCE</scope>
    <source>
        <strain evidence="1">CCMP1320</strain>
    </source>
</reference>
<dbReference type="AlphaFoldDB" id="A0A7S3QL35"/>
<evidence type="ECO:0008006" key="2">
    <source>
        <dbReference type="Google" id="ProtNLM"/>
    </source>
</evidence>
<protein>
    <recommendedName>
        <fullName evidence="2">NADH dehydrogenase [ubiquinone] 1 beta subcomplex subunit 11, mitochondrial</fullName>
    </recommendedName>
</protein>
<sequence length="174" mass="20043">MSGLLRRLGAQGFRGLKNTQARGGGAADWPHGKFWSEGTQTGHNGFLFGELPLKPGETRQRQWWEPIWYTGYGVFFAGVYLIYQTKPLESLDIKYWARPRAEKELKLEMRMLDKLNERPDLADRLKAVAKQLNLVEEEAYDLVLMRNEYKTLMGLHTGRVPGELAEIFEELKAQ</sequence>
<proteinExistence type="predicted"/>